<accession>A0A1W1BSC7</accession>
<reference evidence="1" key="1">
    <citation type="submission" date="2016-10" db="EMBL/GenBank/DDBJ databases">
        <authorList>
            <person name="de Groot N.N."/>
        </authorList>
    </citation>
    <scope>NUCLEOTIDE SEQUENCE</scope>
</reference>
<protein>
    <submittedName>
        <fullName evidence="1">Uncharacterized protein</fullName>
    </submittedName>
</protein>
<dbReference type="EMBL" id="FPHE01000069">
    <property type="protein sequence ID" value="SFV56439.1"/>
    <property type="molecule type" value="Genomic_DNA"/>
</dbReference>
<evidence type="ECO:0000313" key="1">
    <source>
        <dbReference type="EMBL" id="SFV56439.1"/>
    </source>
</evidence>
<dbReference type="AlphaFoldDB" id="A0A1W1BSC7"/>
<sequence length="607" mass="71891">MIKNSKKREWTDFGLKIIYIYEKLFSSDIDKLIFYFTDQSVPIKKKSRKKTIENWLNNKIKKPNGFHLSKFKINEYKLNGETLLPLNSFKSWSIDMFKARVDRFLEERANLDTPNEMKYIYFFDISEQKLGYFKINYPNPENEQIIHLNSPLYTSNMTYKGTITNYNNMTYITVKNNFDYMHYLFKNNVSVYRKELKVFGVAQCVDALTREPKAYMALLTSKKLRRDEEKKFAHKLNFSNLIIADDFTHSCILEEHYFLENFSDKINLLSRDMTHYNIDENFSKDMYFDIILKEYKSYIKLLEKSLYHNDYSIDHKRESIIFALQDMCVDSIADATIAYLLDSDTLNILDTRNPILEMQLKLVRANRLKLSYLFMIRDLSLLCDRVIKQIEYIEQNGISVKLLNSNQSTYSKILVVKDKKFAIYKSKNALDENLVTRNSRTIDALSFELGRLAKRSTDLKSFLEKEYTLNGKWYSYSYNSKTDNQSCHTVEFDIQNNSVTANFTSGKEYGTIYKSQEYTLLLFDHSVIKIYNICIKDAIFRISIIGKEENMYHRDVLLFGIMSREELSKNDVCMLLDSLHKKKDEDFRLKISNKFDSILAYFNIRNS</sequence>
<organism evidence="1">
    <name type="scientific">hydrothermal vent metagenome</name>
    <dbReference type="NCBI Taxonomy" id="652676"/>
    <lineage>
        <taxon>unclassified sequences</taxon>
        <taxon>metagenomes</taxon>
        <taxon>ecological metagenomes</taxon>
    </lineage>
</organism>
<name>A0A1W1BSC7_9ZZZZ</name>
<proteinExistence type="predicted"/>
<gene>
    <name evidence="1" type="ORF">MNB_SV-12-1189</name>
</gene>